<evidence type="ECO:0000313" key="6">
    <source>
        <dbReference type="Proteomes" id="UP001177140"/>
    </source>
</evidence>
<dbReference type="PANTHER" id="PTHR43859">
    <property type="entry name" value="ACYL-ACTIVATING ENZYME"/>
    <property type="match status" value="1"/>
</dbReference>
<protein>
    <submittedName>
        <fullName evidence="5">Uncharacterized protein</fullName>
    </submittedName>
</protein>
<gene>
    <name evidence="5" type="ORF">MKW94_020274</name>
</gene>
<proteinExistence type="inferred from homology"/>
<dbReference type="InterPro" id="IPR025110">
    <property type="entry name" value="AMP-bd_C"/>
</dbReference>
<dbReference type="Gene3D" id="3.40.50.980">
    <property type="match status" value="1"/>
</dbReference>
<dbReference type="Gene3D" id="3.30.300.30">
    <property type="match status" value="1"/>
</dbReference>
<dbReference type="AlphaFoldDB" id="A0AA41RVY0"/>
<dbReference type="Pfam" id="PF13193">
    <property type="entry name" value="AMP-binding_C"/>
    <property type="match status" value="1"/>
</dbReference>
<dbReference type="PANTHER" id="PTHR43859:SF57">
    <property type="entry name" value="ACYL-ACTIVATING ENZYME 8-RELATED"/>
    <property type="match status" value="1"/>
</dbReference>
<sequence length="294" mass="32935">MDLLKPSMANSSPMSPLGFLERAATVYGDCTSIIYNETTHTWNQTNRRCLQLASALKTIIGIQRGDVISVLSPNIPAMYELHFAVPMSGAILNTISTRLDARTVSILLRHSESKLIFADVHSFSVIHEAFSLFPPEIQPPVLIFIDDDGEDTENSTSTNDFDFNLEFTYESLLKKGDPDFEWERPHSEWDPMVLNYTSGTTSSPKGVVHSHRGIFLASRWGETPCAFVSLKPGKSQPSQKDIMEFCRVKMPHFMVPKTVVFEESLPKTATGKIQKFVLREKAKAMGSARLVSRF</sequence>
<reference evidence="5" key="1">
    <citation type="submission" date="2022-03" db="EMBL/GenBank/DDBJ databases">
        <title>A functionally conserved STORR gene fusion in Papaver species that diverged 16.8 million years ago.</title>
        <authorList>
            <person name="Catania T."/>
        </authorList>
    </citation>
    <scope>NUCLEOTIDE SEQUENCE</scope>
    <source>
        <strain evidence="5">S-191538</strain>
    </source>
</reference>
<dbReference type="InterPro" id="IPR000873">
    <property type="entry name" value="AMP-dep_synth/lig_dom"/>
</dbReference>
<feature type="domain" description="AMP-binding enzyme C-terminal" evidence="4">
    <location>
        <begin position="219"/>
        <end position="272"/>
    </location>
</feature>
<dbReference type="InterPro" id="IPR045851">
    <property type="entry name" value="AMP-bd_C_sf"/>
</dbReference>
<dbReference type="SUPFAM" id="SSF56801">
    <property type="entry name" value="Acetyl-CoA synthetase-like"/>
    <property type="match status" value="2"/>
</dbReference>
<evidence type="ECO:0000259" key="4">
    <source>
        <dbReference type="Pfam" id="PF13193"/>
    </source>
</evidence>
<dbReference type="Pfam" id="PF00501">
    <property type="entry name" value="AMP-binding"/>
    <property type="match status" value="1"/>
</dbReference>
<organism evidence="5 6">
    <name type="scientific">Papaver nudicaule</name>
    <name type="common">Iceland poppy</name>
    <dbReference type="NCBI Taxonomy" id="74823"/>
    <lineage>
        <taxon>Eukaryota</taxon>
        <taxon>Viridiplantae</taxon>
        <taxon>Streptophyta</taxon>
        <taxon>Embryophyta</taxon>
        <taxon>Tracheophyta</taxon>
        <taxon>Spermatophyta</taxon>
        <taxon>Magnoliopsida</taxon>
        <taxon>Ranunculales</taxon>
        <taxon>Papaveraceae</taxon>
        <taxon>Papaveroideae</taxon>
        <taxon>Papaver</taxon>
    </lineage>
</organism>
<name>A0AA41RVY0_PAPNU</name>
<keyword evidence="6" id="KW-1185">Reference proteome</keyword>
<evidence type="ECO:0000259" key="3">
    <source>
        <dbReference type="Pfam" id="PF00501"/>
    </source>
</evidence>
<keyword evidence="2" id="KW-0436">Ligase</keyword>
<comment type="caution">
    <text evidence="5">The sequence shown here is derived from an EMBL/GenBank/DDBJ whole genome shotgun (WGS) entry which is preliminary data.</text>
</comment>
<feature type="domain" description="AMP-dependent synthetase/ligase" evidence="3">
    <location>
        <begin position="20"/>
        <end position="215"/>
    </location>
</feature>
<dbReference type="EMBL" id="JAJJMA010036867">
    <property type="protein sequence ID" value="MCL7024656.1"/>
    <property type="molecule type" value="Genomic_DNA"/>
</dbReference>
<dbReference type="InterPro" id="IPR020845">
    <property type="entry name" value="AMP-binding_CS"/>
</dbReference>
<dbReference type="Proteomes" id="UP001177140">
    <property type="component" value="Unassembled WGS sequence"/>
</dbReference>
<evidence type="ECO:0000256" key="2">
    <source>
        <dbReference type="ARBA" id="ARBA00022598"/>
    </source>
</evidence>
<dbReference type="PROSITE" id="PS00455">
    <property type="entry name" value="AMP_BINDING"/>
    <property type="match status" value="1"/>
</dbReference>
<dbReference type="GO" id="GO:0016874">
    <property type="term" value="F:ligase activity"/>
    <property type="evidence" value="ECO:0007669"/>
    <property type="project" value="UniProtKB-KW"/>
</dbReference>
<accession>A0AA41RVY0</accession>
<comment type="similarity">
    <text evidence="1">Belongs to the ATP-dependent AMP-binding enzyme family.</text>
</comment>
<evidence type="ECO:0000256" key="1">
    <source>
        <dbReference type="ARBA" id="ARBA00006432"/>
    </source>
</evidence>
<evidence type="ECO:0000313" key="5">
    <source>
        <dbReference type="EMBL" id="MCL7024656.1"/>
    </source>
</evidence>